<reference evidence="3" key="1">
    <citation type="submission" date="2015-09" db="EMBL/GenBank/DDBJ databases">
        <authorList>
            <consortium name="Pathogen Informatics"/>
        </authorList>
    </citation>
    <scope>NUCLEOTIDE SEQUENCE [LARGE SCALE GENOMIC DNA]</scope>
    <source>
        <strain evidence="3">Lake Konstanz</strain>
    </source>
</reference>
<feature type="compositionally biased region" description="Polar residues" evidence="1">
    <location>
        <begin position="312"/>
        <end position="342"/>
    </location>
</feature>
<protein>
    <submittedName>
        <fullName evidence="2">Uncharacterized protein</fullName>
    </submittedName>
</protein>
<feature type="region of interest" description="Disordered" evidence="1">
    <location>
        <begin position="204"/>
        <end position="262"/>
    </location>
</feature>
<gene>
    <name evidence="2" type="ORF">BSAL_14600</name>
</gene>
<keyword evidence="3" id="KW-1185">Reference proteome</keyword>
<name>A0A0S4KJL7_BODSA</name>
<feature type="region of interest" description="Disordered" evidence="1">
    <location>
        <begin position="771"/>
        <end position="790"/>
    </location>
</feature>
<feature type="compositionally biased region" description="Basic and acidic residues" evidence="1">
    <location>
        <begin position="241"/>
        <end position="257"/>
    </location>
</feature>
<feature type="compositionally biased region" description="Polar residues" evidence="1">
    <location>
        <begin position="59"/>
        <end position="85"/>
    </location>
</feature>
<feature type="region of interest" description="Disordered" evidence="1">
    <location>
        <begin position="608"/>
        <end position="639"/>
    </location>
</feature>
<dbReference type="AlphaFoldDB" id="A0A0S4KJL7"/>
<feature type="compositionally biased region" description="Basic and acidic residues" evidence="1">
    <location>
        <begin position="217"/>
        <end position="233"/>
    </location>
</feature>
<feature type="compositionally biased region" description="Low complexity" evidence="1">
    <location>
        <begin position="728"/>
        <end position="738"/>
    </location>
</feature>
<feature type="region of interest" description="Disordered" evidence="1">
    <location>
        <begin position="108"/>
        <end position="154"/>
    </location>
</feature>
<dbReference type="Proteomes" id="UP000051952">
    <property type="component" value="Unassembled WGS sequence"/>
</dbReference>
<evidence type="ECO:0000256" key="1">
    <source>
        <dbReference type="SAM" id="MobiDB-lite"/>
    </source>
</evidence>
<sequence>FSPHSVSIDEIDNAHKKMEVFDTTPYSHASLRYNAPDSPSSLLHQRHNRFAAGGASPYNPDNSTAASSTYQSPSSAYLPQPSSRQQQHPFAFLDVSSASTNATVGRGAVRLMPPSPAPSAATTYVDPSSSDHPRSLRRESMPPQTMPTDGRRDGRILFPDDHHKKKRFHFFFFIFCEHCRDIDNAHTKKWRSLARRRIHMCPSATTHQIPHHRLKKKIDPSSSDHPRSLRRESMPPQTIPTDDRRDGRILFPDDHHFQGPVGVQPSSASIVSSLPQLMGQTRLVSTRLSQIRNELETIVQSIWGQEDGDQRYPNSSFRSTSLTSNNKGGVGGSFTSTQTSKPATPLDSDPLVTVIATAPAPNVSLTELHDALGVVEQQIVAVQHTRRIVTRAMERPLAEMKVQHQASSPDRRLGSSSGAGGAPPPVTAGAALRNRVWIALEFGEQEIQLLLREIQHLQGHLLTVERRLLALLGVVDNHHRNQNTFTTNSQPSIAETVADAANGGGAVTSSTASSFTPVFRRREGVDLPSVRREVEASMRRDPRYALLASTRAALQQQQHQASTFRAAGAAAKTLVEDCGWEPNRVQYRSHYNYELDRLDELIAREQEKQQNIKEGRSAASSPSRSLRMNAHQQNNDKDSDALVESIVDPGNEGNPLVSGGVLEHSTTTDDAAVSAQSYPLGVGGGEAATAAFAGANEFIGGDSSMAELADALQRLSPLPSSKTPDSAVSVNSHQNVQQQRDENPDPLPPAAEATADEPKFAEVDDAAGVATASEADNAVSQRGRPPTPIHFGERVRDYIRSFLRSGACQWVACQDETTNATFYFNLDTGERQETLEGYFEESVAESIAQQLLDEGERVGDGWIFVPGGSSEYGDEDYYCHQRSGEVTWSLVDYVKQH</sequence>
<evidence type="ECO:0000313" key="2">
    <source>
        <dbReference type="EMBL" id="CUI14781.1"/>
    </source>
</evidence>
<feature type="compositionally biased region" description="Basic and acidic residues" evidence="1">
    <location>
        <begin position="129"/>
        <end position="140"/>
    </location>
</feature>
<evidence type="ECO:0000313" key="3">
    <source>
        <dbReference type="Proteomes" id="UP000051952"/>
    </source>
</evidence>
<organism evidence="2 3">
    <name type="scientific">Bodo saltans</name>
    <name type="common">Flagellated protozoan</name>
    <dbReference type="NCBI Taxonomy" id="75058"/>
    <lineage>
        <taxon>Eukaryota</taxon>
        <taxon>Discoba</taxon>
        <taxon>Euglenozoa</taxon>
        <taxon>Kinetoplastea</taxon>
        <taxon>Metakinetoplastina</taxon>
        <taxon>Eubodonida</taxon>
        <taxon>Bodonidae</taxon>
        <taxon>Bodo</taxon>
    </lineage>
</organism>
<accession>A0A0S4KJL7</accession>
<feature type="region of interest" description="Disordered" evidence="1">
    <location>
        <begin position="716"/>
        <end position="756"/>
    </location>
</feature>
<feature type="non-terminal residue" evidence="2">
    <location>
        <position position="1"/>
    </location>
</feature>
<proteinExistence type="predicted"/>
<feature type="region of interest" description="Disordered" evidence="1">
    <location>
        <begin position="399"/>
        <end position="426"/>
    </location>
</feature>
<feature type="region of interest" description="Disordered" evidence="1">
    <location>
        <begin position="51"/>
        <end position="85"/>
    </location>
</feature>
<dbReference type="VEuPathDB" id="TriTrypDB:BSAL_14600"/>
<dbReference type="EMBL" id="CYKH01001629">
    <property type="protein sequence ID" value="CUI14781.1"/>
    <property type="molecule type" value="Genomic_DNA"/>
</dbReference>
<feature type="region of interest" description="Disordered" evidence="1">
    <location>
        <begin position="310"/>
        <end position="345"/>
    </location>
</feature>